<proteinExistence type="predicted"/>
<protein>
    <submittedName>
        <fullName evidence="1">Uncharacterized protein</fullName>
    </submittedName>
</protein>
<accession>A0A0F9MW39</accession>
<reference evidence="1" key="1">
    <citation type="journal article" date="2015" name="Nature">
        <title>Complex archaea that bridge the gap between prokaryotes and eukaryotes.</title>
        <authorList>
            <person name="Spang A."/>
            <person name="Saw J.H."/>
            <person name="Jorgensen S.L."/>
            <person name="Zaremba-Niedzwiedzka K."/>
            <person name="Martijn J."/>
            <person name="Lind A.E."/>
            <person name="van Eijk R."/>
            <person name="Schleper C."/>
            <person name="Guy L."/>
            <person name="Ettema T.J."/>
        </authorList>
    </citation>
    <scope>NUCLEOTIDE SEQUENCE</scope>
</reference>
<gene>
    <name evidence="1" type="ORF">LCGC14_1410400</name>
</gene>
<evidence type="ECO:0000313" key="1">
    <source>
        <dbReference type="EMBL" id="KKM73442.1"/>
    </source>
</evidence>
<dbReference type="EMBL" id="LAZR01009302">
    <property type="protein sequence ID" value="KKM73442.1"/>
    <property type="molecule type" value="Genomic_DNA"/>
</dbReference>
<organism evidence="1">
    <name type="scientific">marine sediment metagenome</name>
    <dbReference type="NCBI Taxonomy" id="412755"/>
    <lineage>
        <taxon>unclassified sequences</taxon>
        <taxon>metagenomes</taxon>
        <taxon>ecological metagenomes</taxon>
    </lineage>
</organism>
<sequence length="65" mass="6945">MTPAETIAFNQGAVFAFAEVIRNCGNVESAFDAAGFSDEEIAVCAEFDVSVIRDELNIPMPQGCD</sequence>
<name>A0A0F9MW39_9ZZZZ</name>
<comment type="caution">
    <text evidence="1">The sequence shown here is derived from an EMBL/GenBank/DDBJ whole genome shotgun (WGS) entry which is preliminary data.</text>
</comment>
<dbReference type="AlphaFoldDB" id="A0A0F9MW39"/>